<dbReference type="SUPFAM" id="SSF52540">
    <property type="entry name" value="P-loop containing nucleoside triphosphate hydrolases"/>
    <property type="match status" value="1"/>
</dbReference>
<evidence type="ECO:0000313" key="7">
    <source>
        <dbReference type="Proteomes" id="UP000590412"/>
    </source>
</evidence>
<evidence type="ECO:0000256" key="5">
    <source>
        <dbReference type="SAM" id="MobiDB-lite"/>
    </source>
</evidence>
<feature type="compositionally biased region" description="Basic and acidic residues" evidence="5">
    <location>
        <begin position="332"/>
        <end position="347"/>
    </location>
</feature>
<dbReference type="InterPro" id="IPR051065">
    <property type="entry name" value="Ras-related_GTPase"/>
</dbReference>
<comment type="catalytic activity">
    <reaction evidence="4">
        <text>GTP + H2O = GDP + phosphate + H(+)</text>
        <dbReference type="Rhea" id="RHEA:19669"/>
        <dbReference type="ChEBI" id="CHEBI:15377"/>
        <dbReference type="ChEBI" id="CHEBI:15378"/>
        <dbReference type="ChEBI" id="CHEBI:37565"/>
        <dbReference type="ChEBI" id="CHEBI:43474"/>
        <dbReference type="ChEBI" id="CHEBI:58189"/>
        <dbReference type="EC" id="3.6.5.2"/>
    </reaction>
</comment>
<sequence length="347" mass="38746">MEVCHDDLQVITKKYDVCILGASNVGKSSMIYRFIHDQFMENIEEEDLYTKKYINGQGDCDILTIYDSDFTNDMYMKSMQLTILNASCLIFAYAIDDSNSFLSIEDYYHHINMFRTQMPPIFIVGCKSDLEGERQVHYEEGGELATKLRAISFHECSAKENVGITEIFKAVTDVIGEIRLKSQISLPQNRLSSNKRGLTGVAYCTNHDLSRSSSMSLGNSNSLHAMRTDSSLQIPPRSPSQSKPGYSSNSIKVAKNKSLVGDSNNKSLVLDTQLSQIPQEQNSHHGGTSTSQTTLADGETTLAQTNNEEVNVPSGKNDNTRKRRGSNRQYSSKREVESPKDKCCVIT</sequence>
<dbReference type="InterPro" id="IPR027417">
    <property type="entry name" value="P-loop_NTPase"/>
</dbReference>
<feature type="compositionally biased region" description="Polar residues" evidence="5">
    <location>
        <begin position="302"/>
        <end position="317"/>
    </location>
</feature>
<dbReference type="Pfam" id="PF00071">
    <property type="entry name" value="Ras"/>
    <property type="match status" value="1"/>
</dbReference>
<proteinExistence type="inferred from homology"/>
<evidence type="ECO:0000256" key="3">
    <source>
        <dbReference type="ARBA" id="ARBA00022801"/>
    </source>
</evidence>
<dbReference type="PRINTS" id="PR00449">
    <property type="entry name" value="RASTRNSFRMNG"/>
</dbReference>
<reference evidence="6" key="1">
    <citation type="submission" date="2020-03" db="EMBL/GenBank/DDBJ databases">
        <title>FDA dAtabase for Regulatory Grade micrObial Sequences (FDA-ARGOS): Supporting development and validation of Infectious Disease Dx tests.</title>
        <authorList>
            <person name="Campos J."/>
            <person name="Goldberg B."/>
            <person name="Tallon L."/>
            <person name="Sadzewicz L."/>
            <person name="Vavikolanu K."/>
            <person name="Mehta A."/>
            <person name="Aluvathingal J."/>
            <person name="Nadendla S."/>
            <person name="Nandy P."/>
            <person name="Geyer C."/>
            <person name="Yan Y."/>
            <person name="Sichtig H."/>
        </authorList>
    </citation>
    <scope>NUCLEOTIDE SEQUENCE [LARGE SCALE GENOMIC DNA]</scope>
    <source>
        <strain evidence="6">FDAARGOS_652</strain>
    </source>
</reference>
<dbReference type="SMART" id="SM00175">
    <property type="entry name" value="RAB"/>
    <property type="match status" value="1"/>
</dbReference>
<evidence type="ECO:0000256" key="1">
    <source>
        <dbReference type="ARBA" id="ARBA00008344"/>
    </source>
</evidence>
<name>A0A8X7NLB0_CANPA</name>
<dbReference type="PANTHER" id="PTHR45704">
    <property type="entry name" value="RAS-LIKE FAMILY MEMBER 11"/>
    <property type="match status" value="1"/>
</dbReference>
<evidence type="ECO:0000313" key="6">
    <source>
        <dbReference type="EMBL" id="KAF6052553.1"/>
    </source>
</evidence>
<comment type="caution">
    <text evidence="6">The sequence shown here is derived from an EMBL/GenBank/DDBJ whole genome shotgun (WGS) entry which is preliminary data.</text>
</comment>
<dbReference type="EMBL" id="JABWAB010000004">
    <property type="protein sequence ID" value="KAF6052553.1"/>
    <property type="molecule type" value="Genomic_DNA"/>
</dbReference>
<protein>
    <recommendedName>
        <fullName evidence="2">small monomeric GTPase</fullName>
        <ecNumber evidence="2">3.6.5.2</ecNumber>
    </recommendedName>
</protein>
<dbReference type="GO" id="GO:0003925">
    <property type="term" value="F:G protein activity"/>
    <property type="evidence" value="ECO:0007669"/>
    <property type="project" value="UniProtKB-EC"/>
</dbReference>
<accession>A0A8X7NLB0</accession>
<gene>
    <name evidence="6" type="ORF">FOB60_002809</name>
</gene>
<dbReference type="PROSITE" id="PS51421">
    <property type="entry name" value="RAS"/>
    <property type="match status" value="1"/>
</dbReference>
<dbReference type="PROSITE" id="PS51419">
    <property type="entry name" value="RAB"/>
    <property type="match status" value="1"/>
</dbReference>
<dbReference type="SMART" id="SM00173">
    <property type="entry name" value="RAS"/>
    <property type="match status" value="1"/>
</dbReference>
<feature type="region of interest" description="Disordered" evidence="5">
    <location>
        <begin position="228"/>
        <end position="250"/>
    </location>
</feature>
<comment type="similarity">
    <text evidence="1">Belongs to the small GTPase superfamily. Ras family.</text>
</comment>
<evidence type="ECO:0000256" key="2">
    <source>
        <dbReference type="ARBA" id="ARBA00011984"/>
    </source>
</evidence>
<dbReference type="EC" id="3.6.5.2" evidence="2"/>
<dbReference type="GO" id="GO:0005525">
    <property type="term" value="F:GTP binding"/>
    <property type="evidence" value="ECO:0007669"/>
    <property type="project" value="InterPro"/>
</dbReference>
<dbReference type="InterPro" id="IPR001806">
    <property type="entry name" value="Small_GTPase"/>
</dbReference>
<keyword evidence="3" id="KW-0378">Hydrolase</keyword>
<evidence type="ECO:0000256" key="4">
    <source>
        <dbReference type="ARBA" id="ARBA00048098"/>
    </source>
</evidence>
<dbReference type="OrthoDB" id="265044at2759"/>
<organism evidence="6 7">
    <name type="scientific">Candida parapsilosis</name>
    <name type="common">Yeast</name>
    <dbReference type="NCBI Taxonomy" id="5480"/>
    <lineage>
        <taxon>Eukaryota</taxon>
        <taxon>Fungi</taxon>
        <taxon>Dikarya</taxon>
        <taxon>Ascomycota</taxon>
        <taxon>Saccharomycotina</taxon>
        <taxon>Pichiomycetes</taxon>
        <taxon>Debaryomycetaceae</taxon>
        <taxon>Candida/Lodderomyces clade</taxon>
        <taxon>Candida</taxon>
    </lineage>
</organism>
<dbReference type="AlphaFoldDB" id="A0A8X7NLB0"/>
<feature type="region of interest" description="Disordered" evidence="5">
    <location>
        <begin position="302"/>
        <end position="347"/>
    </location>
</feature>
<dbReference type="SMART" id="SM00174">
    <property type="entry name" value="RHO"/>
    <property type="match status" value="1"/>
</dbReference>
<dbReference type="Proteomes" id="UP000590412">
    <property type="component" value="Unassembled WGS sequence"/>
</dbReference>
<dbReference type="Gene3D" id="3.40.50.300">
    <property type="entry name" value="P-loop containing nucleotide triphosphate hydrolases"/>
    <property type="match status" value="1"/>
</dbReference>